<dbReference type="AlphaFoldDB" id="A0A7C3C591"/>
<comment type="caution">
    <text evidence="1">The sequence shown here is derived from an EMBL/GenBank/DDBJ whole genome shotgun (WGS) entry which is preliminary data.</text>
</comment>
<feature type="non-terminal residue" evidence="1">
    <location>
        <position position="1"/>
    </location>
</feature>
<gene>
    <name evidence="1" type="ORF">ENJ46_03885</name>
</gene>
<proteinExistence type="predicted"/>
<dbReference type="EMBL" id="DRMN01000254">
    <property type="protein sequence ID" value="HFB55043.1"/>
    <property type="molecule type" value="Genomic_DNA"/>
</dbReference>
<reference evidence="1" key="1">
    <citation type="journal article" date="2020" name="mSystems">
        <title>Genome- and Community-Level Interaction Insights into Carbon Utilization and Element Cycling Functions of Hydrothermarchaeota in Hydrothermal Sediment.</title>
        <authorList>
            <person name="Zhou Z."/>
            <person name="Liu Y."/>
            <person name="Xu W."/>
            <person name="Pan J."/>
            <person name="Luo Z.H."/>
            <person name="Li M."/>
        </authorList>
    </citation>
    <scope>NUCLEOTIDE SEQUENCE [LARGE SCALE GENOMIC DNA]</scope>
    <source>
        <strain evidence="1">HyVt-489</strain>
    </source>
</reference>
<dbReference type="Proteomes" id="UP000886042">
    <property type="component" value="Unassembled WGS sequence"/>
</dbReference>
<dbReference type="InterPro" id="IPR021516">
    <property type="entry name" value="DUF3179"/>
</dbReference>
<protein>
    <submittedName>
        <fullName evidence="1">DUF3179 domain-containing protein</fullName>
    </submittedName>
</protein>
<organism evidence="1">
    <name type="scientific">Hellea balneolensis</name>
    <dbReference type="NCBI Taxonomy" id="287478"/>
    <lineage>
        <taxon>Bacteria</taxon>
        <taxon>Pseudomonadati</taxon>
        <taxon>Pseudomonadota</taxon>
        <taxon>Alphaproteobacteria</taxon>
        <taxon>Maricaulales</taxon>
        <taxon>Robiginitomaculaceae</taxon>
        <taxon>Hellea</taxon>
    </lineage>
</organism>
<sequence>SGLLRNSDMIMYDRHSHSWWQQFTGQGIVGTHTGEKLKRIPARFVSYQQFVNRYPQGKVLVPTNPKARKYGRNPYVDYDRTGRPFNVFVKVPKGFRRMERVVVVGDTAWRMRSLAKAKTLEQDGLRFSWQKGQASALDDAKISRGRDVGSMIVERQDADGHWHLVNYDVVFAFVFAAFKPDGKWHR</sequence>
<evidence type="ECO:0000313" key="1">
    <source>
        <dbReference type="EMBL" id="HFB55043.1"/>
    </source>
</evidence>
<dbReference type="Pfam" id="PF11376">
    <property type="entry name" value="DUF3179"/>
    <property type="match status" value="1"/>
</dbReference>
<name>A0A7C3C591_9PROT</name>
<accession>A0A7C3C591</accession>